<evidence type="ECO:0000256" key="1">
    <source>
        <dbReference type="ARBA" id="ARBA00004496"/>
    </source>
</evidence>
<protein>
    <recommendedName>
        <fullName evidence="3">Translation machinery-associated protein 20</fullName>
    </recommendedName>
</protein>
<comment type="function">
    <text evidence="3">Involved in translation.</text>
</comment>
<dbReference type="InterPro" id="IPR016437">
    <property type="entry name" value="MCT-1/Tma20"/>
</dbReference>
<accession>A0A5B0Q3B7</accession>
<dbReference type="Gene3D" id="3.10.400.20">
    <property type="match status" value="1"/>
</dbReference>
<proteinExistence type="inferred from homology"/>
<dbReference type="SMART" id="SM00359">
    <property type="entry name" value="PUA"/>
    <property type="match status" value="1"/>
</dbReference>
<dbReference type="GO" id="GO:0005737">
    <property type="term" value="C:cytoplasm"/>
    <property type="evidence" value="ECO:0007669"/>
    <property type="project" value="UniProtKB-SubCell"/>
</dbReference>
<sequence>MFKKFTVKEDVASNTIIKSSTQRAIRAKLSQQFPALNHPILLLDHPPNPPQSDSQSSAPTVSPETPELTLLEFLWPKKESLNLLKCREHVSILVCKKTPLFFQHFDGPYFPTLKLLHQYPMLLPTVQVDRGAIKFVLSGANIMCPGLTSAGARLPPELPLHTPVAVLAQDKSLPCAVGFTQKSAADMRSQNKGVGVDNVHWLGDDLWLIDEI</sequence>
<dbReference type="PROSITE" id="PS50890">
    <property type="entry name" value="PUA"/>
    <property type="match status" value="1"/>
</dbReference>
<gene>
    <name evidence="6" type="primary">TMA20_1</name>
    <name evidence="6" type="ORF">PGT21_020119</name>
    <name evidence="7" type="ORF">PGTUg99_019018</name>
</gene>
<reference evidence="8 9" key="1">
    <citation type="submission" date="2019-05" db="EMBL/GenBank/DDBJ databases">
        <title>Emergence of the Ug99 lineage of the wheat stem rust pathogen through somatic hybridization.</title>
        <authorList>
            <person name="Li F."/>
            <person name="Upadhyaya N.M."/>
            <person name="Sperschneider J."/>
            <person name="Matny O."/>
            <person name="Nguyen-Phuc H."/>
            <person name="Mago R."/>
            <person name="Raley C."/>
            <person name="Miller M.E."/>
            <person name="Silverstein K.A.T."/>
            <person name="Henningsen E."/>
            <person name="Hirsch C.D."/>
            <person name="Visser B."/>
            <person name="Pretorius Z.A."/>
            <person name="Steffenson B.J."/>
            <person name="Schwessinger B."/>
            <person name="Dodds P.N."/>
            <person name="Figueroa M."/>
        </authorList>
    </citation>
    <scope>NUCLEOTIDE SEQUENCE [LARGE SCALE GENOMIC DNA]</scope>
    <source>
        <strain evidence="6">21-0</strain>
        <strain evidence="7 9">Ug99</strain>
    </source>
</reference>
<feature type="compositionally biased region" description="Low complexity" evidence="4">
    <location>
        <begin position="51"/>
        <end position="63"/>
    </location>
</feature>
<dbReference type="Pfam" id="PF26292">
    <property type="entry name" value="PUA_elF2D"/>
    <property type="match status" value="1"/>
</dbReference>
<evidence type="ECO:0000313" key="7">
    <source>
        <dbReference type="EMBL" id="KAA1124584.1"/>
    </source>
</evidence>
<dbReference type="InterPro" id="IPR048248">
    <property type="entry name" value="PUA_eIF2d-like"/>
</dbReference>
<dbReference type="CDD" id="cd21155">
    <property type="entry name" value="PUA_MCTS-1-like"/>
    <property type="match status" value="1"/>
</dbReference>
<dbReference type="Proteomes" id="UP000324748">
    <property type="component" value="Unassembled WGS sequence"/>
</dbReference>
<dbReference type="Proteomes" id="UP000325313">
    <property type="component" value="Unassembled WGS sequence"/>
</dbReference>
<dbReference type="PANTHER" id="PTHR22798">
    <property type="entry name" value="MCT-1 PROTEIN"/>
    <property type="match status" value="1"/>
</dbReference>
<evidence type="ECO:0000313" key="8">
    <source>
        <dbReference type="Proteomes" id="UP000324748"/>
    </source>
</evidence>
<evidence type="ECO:0000259" key="5">
    <source>
        <dbReference type="SMART" id="SM00359"/>
    </source>
</evidence>
<dbReference type="PANTHER" id="PTHR22798:SF0">
    <property type="entry name" value="MALIGNANT T-CELL-AMPLIFIED SEQUENCE 1"/>
    <property type="match status" value="1"/>
</dbReference>
<comment type="similarity">
    <text evidence="3">Belongs to the TMA20 family.</text>
</comment>
<evidence type="ECO:0000256" key="3">
    <source>
        <dbReference type="PIRNR" id="PIRNR005067"/>
    </source>
</evidence>
<dbReference type="CDD" id="cd11609">
    <property type="entry name" value="MCT1_N"/>
    <property type="match status" value="1"/>
</dbReference>
<feature type="region of interest" description="Disordered" evidence="4">
    <location>
        <begin position="44"/>
        <end position="63"/>
    </location>
</feature>
<dbReference type="Pfam" id="PF17832">
    <property type="entry name" value="Pre-PUA"/>
    <property type="match status" value="2"/>
</dbReference>
<dbReference type="OrthoDB" id="10249667at2759"/>
<dbReference type="InterPro" id="IPR002478">
    <property type="entry name" value="PUA"/>
</dbReference>
<organism evidence="6 8">
    <name type="scientific">Puccinia graminis f. sp. tritici</name>
    <dbReference type="NCBI Taxonomy" id="56615"/>
    <lineage>
        <taxon>Eukaryota</taxon>
        <taxon>Fungi</taxon>
        <taxon>Dikarya</taxon>
        <taxon>Basidiomycota</taxon>
        <taxon>Pucciniomycotina</taxon>
        <taxon>Pucciniomycetes</taxon>
        <taxon>Pucciniales</taxon>
        <taxon>Pucciniaceae</taxon>
        <taxon>Puccinia</taxon>
    </lineage>
</organism>
<dbReference type="SUPFAM" id="SSF88697">
    <property type="entry name" value="PUA domain-like"/>
    <property type="match status" value="1"/>
</dbReference>
<evidence type="ECO:0000313" key="9">
    <source>
        <dbReference type="Proteomes" id="UP000325313"/>
    </source>
</evidence>
<dbReference type="EMBL" id="VSWC01000029">
    <property type="protein sequence ID" value="KAA1107619.1"/>
    <property type="molecule type" value="Genomic_DNA"/>
</dbReference>
<dbReference type="GO" id="GO:0003723">
    <property type="term" value="F:RNA binding"/>
    <property type="evidence" value="ECO:0007669"/>
    <property type="project" value="InterPro"/>
</dbReference>
<dbReference type="InterPro" id="IPR041366">
    <property type="entry name" value="Pre-PUA"/>
</dbReference>
<comment type="subcellular location">
    <subcellularLocation>
        <location evidence="1 3">Cytoplasm</location>
    </subcellularLocation>
</comment>
<keyword evidence="8" id="KW-1185">Reference proteome</keyword>
<comment type="caution">
    <text evidence="6">The sequence shown here is derived from an EMBL/GenBank/DDBJ whole genome shotgun (WGS) entry which is preliminary data.</text>
</comment>
<feature type="domain" description="PUA" evidence="5">
    <location>
        <begin position="124"/>
        <end position="203"/>
    </location>
</feature>
<evidence type="ECO:0000256" key="2">
    <source>
        <dbReference type="ARBA" id="ARBA00022490"/>
    </source>
</evidence>
<dbReference type="InterPro" id="IPR004521">
    <property type="entry name" value="Uncharacterised_CHP00451"/>
</dbReference>
<keyword evidence="2 3" id="KW-0963">Cytoplasm</keyword>
<dbReference type="PIRSF" id="PIRSF005067">
    <property type="entry name" value="Tma_RNA-bind_prd"/>
    <property type="match status" value="1"/>
</dbReference>
<dbReference type="AlphaFoldDB" id="A0A5B0Q3B7"/>
<evidence type="ECO:0000256" key="4">
    <source>
        <dbReference type="SAM" id="MobiDB-lite"/>
    </source>
</evidence>
<dbReference type="GO" id="GO:0001731">
    <property type="term" value="P:formation of translation preinitiation complex"/>
    <property type="evidence" value="ECO:0007669"/>
    <property type="project" value="TreeGrafter"/>
</dbReference>
<dbReference type="EMBL" id="VDEP01000203">
    <property type="protein sequence ID" value="KAA1124584.1"/>
    <property type="molecule type" value="Genomic_DNA"/>
</dbReference>
<dbReference type="InterPro" id="IPR015947">
    <property type="entry name" value="PUA-like_sf"/>
</dbReference>
<name>A0A5B0Q3B7_PUCGR</name>
<evidence type="ECO:0000313" key="6">
    <source>
        <dbReference type="EMBL" id="KAA1107619.1"/>
    </source>
</evidence>
<dbReference type="NCBIfam" id="TIGR00451">
    <property type="entry name" value="unchar_dom_2"/>
    <property type="match status" value="1"/>
</dbReference>